<dbReference type="Proteomes" id="UP000078504">
    <property type="component" value="Unassembled WGS sequence"/>
</dbReference>
<protein>
    <submittedName>
        <fullName evidence="4">Terminase large subunit</fullName>
    </submittedName>
</protein>
<proteinExistence type="predicted"/>
<dbReference type="InterPro" id="IPR027417">
    <property type="entry name" value="P-loop_NTPase"/>
</dbReference>
<dbReference type="EMBL" id="LXEP01000044">
    <property type="protein sequence ID" value="OAT17069.1"/>
    <property type="molecule type" value="Genomic_DNA"/>
</dbReference>
<dbReference type="InterPro" id="IPR046454">
    <property type="entry name" value="GpA_endonuclease"/>
</dbReference>
<dbReference type="GO" id="GO:0004519">
    <property type="term" value="F:endonuclease activity"/>
    <property type="evidence" value="ECO:0007669"/>
    <property type="project" value="InterPro"/>
</dbReference>
<dbReference type="GO" id="GO:0016887">
    <property type="term" value="F:ATP hydrolysis activity"/>
    <property type="evidence" value="ECO:0007669"/>
    <property type="project" value="InterPro"/>
</dbReference>
<comment type="caution">
    <text evidence="4">The sequence shown here is derived from an EMBL/GenBank/DDBJ whole genome shotgun (WGS) entry which is preliminary data.</text>
</comment>
<dbReference type="InterPro" id="IPR046453">
    <property type="entry name" value="GpA_ATPase"/>
</dbReference>
<dbReference type="Pfam" id="PF05876">
    <property type="entry name" value="GpA_ATPase"/>
    <property type="match status" value="1"/>
</dbReference>
<reference evidence="4 5" key="1">
    <citation type="submission" date="2016-04" db="EMBL/GenBank/DDBJ databases">
        <title>ATOL: Assembling a taxonomically balanced genome-scale reconstruction of the evolutionary history of the Enterobacteriaceae.</title>
        <authorList>
            <person name="Plunkett G.III."/>
            <person name="Neeno-Eckwall E.C."/>
            <person name="Glasner J.D."/>
            <person name="Perna N.T."/>
        </authorList>
    </citation>
    <scope>NUCLEOTIDE SEQUENCE [LARGE SCALE GENOMIC DNA]</scope>
    <source>
        <strain evidence="4 5">ATCC 51604</strain>
    </source>
</reference>
<feature type="domain" description="Phage terminase large subunit GpA ATPase" evidence="2">
    <location>
        <begin position="51"/>
        <end position="287"/>
    </location>
</feature>
<evidence type="ECO:0000313" key="4">
    <source>
        <dbReference type="EMBL" id="OAT17069.1"/>
    </source>
</evidence>
<feature type="region of interest" description="Disordered" evidence="1">
    <location>
        <begin position="599"/>
        <end position="636"/>
    </location>
</feature>
<dbReference type="PATRIC" id="fig|1354253.4.peg.4428"/>
<evidence type="ECO:0000256" key="1">
    <source>
        <dbReference type="SAM" id="MobiDB-lite"/>
    </source>
</evidence>
<feature type="domain" description="Terminase large subunit GpA endonuclease" evidence="3">
    <location>
        <begin position="298"/>
        <end position="573"/>
    </location>
</feature>
<dbReference type="Gene3D" id="3.40.50.300">
    <property type="entry name" value="P-loop containing nucleotide triphosphate hydrolases"/>
    <property type="match status" value="1"/>
</dbReference>
<dbReference type="AlphaFoldDB" id="A0A1B7HN45"/>
<sequence>MKNLRKLSNIFKQASGQMIPPPMLNCSEWCEQNLTIVDGPRAGEKMRLFSFQREMMDAIHEGKKKIVFKTSAQVGKTQLLNGVLFYQMAKSGHNIGVLQSTTKELGQWLSGKIKPAIAQTPALAELITNKSDKDAVNNQAQIQLRNGTFIYCMSLTSPSHLRGKTLATAILDEVDAAQESAEGDPVLLAEQRVTTFQDEALVLISSTPTVKEGAINKQFDQSDQRYFYVPCQHCQHEQILKWENVKFDKGIRQGKQIPLPDTARYVCPHCEKAWTEGDRLRAVAKGRFVAHNPGAASIGFHVSRLYSPLSTIVSCVQDYADAFQSFSLGTWFNTCLGVTFDDLNDDCGTDELEKLKADISLDSIPDDAVFLVSGIDQQKDRLECCTLAVAPNALYLVDYRMFYDLDCEKRDSKAYTHLIEYLKSDFRTVNGDKIPMHMAFLDSGNGKATQVVYANCNRLGKLKAIKGSSSFNAPVIPVQPTKTGGQELYVLGVNSGKTMVRELINRNLKGDAPTTLQISNDVPDDWSEQILSEELKRSGNSVRWMLKKGSTRNEALDTMVYALAAMHQVLKLSNWQSLRKIKAKRNVIAPVEDITPPKAVHREIEAMTNHDKEPEPEKPKKGNRARQKPRSGWMNF</sequence>
<evidence type="ECO:0000259" key="3">
    <source>
        <dbReference type="Pfam" id="PF20454"/>
    </source>
</evidence>
<name>A0A1B7HN45_9ENTR</name>
<organism evidence="4 5">
    <name type="scientific">Buttiauxella gaviniae ATCC 51604</name>
    <dbReference type="NCBI Taxonomy" id="1354253"/>
    <lineage>
        <taxon>Bacteria</taxon>
        <taxon>Pseudomonadati</taxon>
        <taxon>Pseudomonadota</taxon>
        <taxon>Gammaproteobacteria</taxon>
        <taxon>Enterobacterales</taxon>
        <taxon>Enterobacteriaceae</taxon>
        <taxon>Buttiauxella</taxon>
    </lineage>
</organism>
<feature type="compositionally biased region" description="Basic and acidic residues" evidence="1">
    <location>
        <begin position="600"/>
        <end position="620"/>
    </location>
</feature>
<evidence type="ECO:0000313" key="5">
    <source>
        <dbReference type="Proteomes" id="UP000078504"/>
    </source>
</evidence>
<evidence type="ECO:0000259" key="2">
    <source>
        <dbReference type="Pfam" id="PF05876"/>
    </source>
</evidence>
<accession>A0A1B7HN45</accession>
<gene>
    <name evidence="4" type="ORF">M977_04315</name>
</gene>
<dbReference type="Pfam" id="PF20454">
    <property type="entry name" value="GpA_nuclease"/>
    <property type="match status" value="1"/>
</dbReference>